<protein>
    <submittedName>
        <fullName evidence="1">MoaD/ThiS family protein</fullName>
    </submittedName>
</protein>
<dbReference type="InterPro" id="IPR012675">
    <property type="entry name" value="Beta-grasp_dom_sf"/>
</dbReference>
<dbReference type="Gene3D" id="3.10.20.30">
    <property type="match status" value="1"/>
</dbReference>
<dbReference type="OrthoDB" id="9801945at2"/>
<accession>A0A845LLA4</accession>
<dbReference type="Pfam" id="PF02597">
    <property type="entry name" value="ThiS"/>
    <property type="match status" value="1"/>
</dbReference>
<name>A0A845LLA4_HELGE</name>
<dbReference type="CDD" id="cd17040">
    <property type="entry name" value="Ubl_MoaD_like"/>
    <property type="match status" value="1"/>
</dbReference>
<dbReference type="SUPFAM" id="SSF54285">
    <property type="entry name" value="MoaD/ThiS"/>
    <property type="match status" value="1"/>
</dbReference>
<evidence type="ECO:0000313" key="1">
    <source>
        <dbReference type="EMBL" id="MZP44163.1"/>
    </source>
</evidence>
<dbReference type="Proteomes" id="UP000471031">
    <property type="component" value="Unassembled WGS sequence"/>
</dbReference>
<keyword evidence="2" id="KW-1185">Reference proteome</keyword>
<organism evidence="1 2">
    <name type="scientific">Heliomicrobium gestii</name>
    <name type="common">Heliobacterium gestii</name>
    <dbReference type="NCBI Taxonomy" id="2699"/>
    <lineage>
        <taxon>Bacteria</taxon>
        <taxon>Bacillati</taxon>
        <taxon>Bacillota</taxon>
        <taxon>Clostridia</taxon>
        <taxon>Eubacteriales</taxon>
        <taxon>Heliobacteriaceae</taxon>
        <taxon>Heliomicrobium</taxon>
    </lineage>
</organism>
<sequence>MSDSQEATRDAITVFVKLFATFRLNRFPTRLMEFPAGSAVRDALSVLAIPEKEVAICMVNGHSKEIDHILSDGDTLSLFPPVGGG</sequence>
<dbReference type="RefSeq" id="WP_161262734.1">
    <property type="nucleotide sequence ID" value="NZ_JAFBDC010000012.1"/>
</dbReference>
<dbReference type="InterPro" id="IPR016155">
    <property type="entry name" value="Mopterin_synth/thiamin_S_b"/>
</dbReference>
<evidence type="ECO:0000313" key="2">
    <source>
        <dbReference type="Proteomes" id="UP000471031"/>
    </source>
</evidence>
<dbReference type="AlphaFoldDB" id="A0A845LLA4"/>
<comment type="caution">
    <text evidence="1">The sequence shown here is derived from an EMBL/GenBank/DDBJ whole genome shotgun (WGS) entry which is preliminary data.</text>
</comment>
<proteinExistence type="predicted"/>
<dbReference type="InterPro" id="IPR003749">
    <property type="entry name" value="ThiS/MoaD-like"/>
</dbReference>
<reference evidence="1 2" key="1">
    <citation type="submission" date="2020-01" db="EMBL/GenBank/DDBJ databases">
        <title>Whole genome sequence of Heliobacterium gestii DSM 11169.</title>
        <authorList>
            <person name="Kyndt J.A."/>
            <person name="Meyer T.E."/>
        </authorList>
    </citation>
    <scope>NUCLEOTIDE SEQUENCE [LARGE SCALE GENOMIC DNA]</scope>
    <source>
        <strain evidence="1 2">DSM 11169</strain>
    </source>
</reference>
<gene>
    <name evidence="1" type="ORF">GTO89_14085</name>
</gene>
<dbReference type="EMBL" id="WXEX01000013">
    <property type="protein sequence ID" value="MZP44163.1"/>
    <property type="molecule type" value="Genomic_DNA"/>
</dbReference>